<evidence type="ECO:0000313" key="1">
    <source>
        <dbReference type="EMBL" id="MDN5200387.1"/>
    </source>
</evidence>
<proteinExistence type="predicted"/>
<keyword evidence="2" id="KW-1185">Reference proteome</keyword>
<gene>
    <name evidence="1" type="ORF">QQ008_03420</name>
</gene>
<comment type="caution">
    <text evidence="1">The sequence shown here is derived from an EMBL/GenBank/DDBJ whole genome shotgun (WGS) entry which is preliminary data.</text>
</comment>
<name>A0ABT8KK00_9BACT</name>
<accession>A0ABT8KK00</accession>
<dbReference type="Proteomes" id="UP001172082">
    <property type="component" value="Unassembled WGS sequence"/>
</dbReference>
<sequence>MAHFIFNDGPNASLLQCNLTIYFFLSHLSGLYILKTQNPKYVPFNFLIDVDNYYERQLLLSMISDVYSFRKAMFGGVLI</sequence>
<organism evidence="1 2">
    <name type="scientific">Splendidivirga corallicola</name>
    <dbReference type="NCBI Taxonomy" id="3051826"/>
    <lineage>
        <taxon>Bacteria</taxon>
        <taxon>Pseudomonadati</taxon>
        <taxon>Bacteroidota</taxon>
        <taxon>Cytophagia</taxon>
        <taxon>Cytophagales</taxon>
        <taxon>Splendidivirgaceae</taxon>
        <taxon>Splendidivirga</taxon>
    </lineage>
</organism>
<evidence type="ECO:0000313" key="2">
    <source>
        <dbReference type="Proteomes" id="UP001172082"/>
    </source>
</evidence>
<protein>
    <submittedName>
        <fullName evidence="1">Uncharacterized protein</fullName>
    </submittedName>
</protein>
<reference evidence="1" key="1">
    <citation type="submission" date="2023-06" db="EMBL/GenBank/DDBJ databases">
        <title>Genomic of Parafulvivirga corallium.</title>
        <authorList>
            <person name="Wang G."/>
        </authorList>
    </citation>
    <scope>NUCLEOTIDE SEQUENCE</scope>
    <source>
        <strain evidence="1">BMA10</strain>
    </source>
</reference>
<dbReference type="EMBL" id="JAUJEA010000001">
    <property type="protein sequence ID" value="MDN5200387.1"/>
    <property type="molecule type" value="Genomic_DNA"/>
</dbReference>
<dbReference type="RefSeq" id="WP_346750412.1">
    <property type="nucleotide sequence ID" value="NZ_JAUJEA010000001.1"/>
</dbReference>